<dbReference type="OrthoDB" id="8193815at2759"/>
<protein>
    <submittedName>
        <fullName evidence="1">Uncharacterized protein</fullName>
    </submittedName>
</protein>
<evidence type="ECO:0000313" key="2">
    <source>
        <dbReference type="Proteomes" id="UP000299102"/>
    </source>
</evidence>
<dbReference type="EMBL" id="BGZK01000064">
    <property type="protein sequence ID" value="GBP14526.1"/>
    <property type="molecule type" value="Genomic_DNA"/>
</dbReference>
<reference evidence="1 2" key="1">
    <citation type="journal article" date="2019" name="Commun. Biol.">
        <title>The bagworm genome reveals a unique fibroin gene that provides high tensile strength.</title>
        <authorList>
            <person name="Kono N."/>
            <person name="Nakamura H."/>
            <person name="Ohtoshi R."/>
            <person name="Tomita M."/>
            <person name="Numata K."/>
            <person name="Arakawa K."/>
        </authorList>
    </citation>
    <scope>NUCLEOTIDE SEQUENCE [LARGE SCALE GENOMIC DNA]</scope>
</reference>
<proteinExistence type="predicted"/>
<organism evidence="1 2">
    <name type="scientific">Eumeta variegata</name>
    <name type="common">Bagworm moth</name>
    <name type="synonym">Eumeta japonica</name>
    <dbReference type="NCBI Taxonomy" id="151549"/>
    <lineage>
        <taxon>Eukaryota</taxon>
        <taxon>Metazoa</taxon>
        <taxon>Ecdysozoa</taxon>
        <taxon>Arthropoda</taxon>
        <taxon>Hexapoda</taxon>
        <taxon>Insecta</taxon>
        <taxon>Pterygota</taxon>
        <taxon>Neoptera</taxon>
        <taxon>Endopterygota</taxon>
        <taxon>Lepidoptera</taxon>
        <taxon>Glossata</taxon>
        <taxon>Ditrysia</taxon>
        <taxon>Tineoidea</taxon>
        <taxon>Psychidae</taxon>
        <taxon>Oiketicinae</taxon>
        <taxon>Eumeta</taxon>
    </lineage>
</organism>
<accession>A0A4C1TK11</accession>
<dbReference type="Proteomes" id="UP000299102">
    <property type="component" value="Unassembled WGS sequence"/>
</dbReference>
<comment type="caution">
    <text evidence="1">The sequence shown here is derived from an EMBL/GenBank/DDBJ whole genome shotgun (WGS) entry which is preliminary data.</text>
</comment>
<keyword evidence="2" id="KW-1185">Reference proteome</keyword>
<name>A0A4C1TK11_EUMVA</name>
<evidence type="ECO:0000313" key="1">
    <source>
        <dbReference type="EMBL" id="GBP14526.1"/>
    </source>
</evidence>
<dbReference type="AlphaFoldDB" id="A0A4C1TK11"/>
<sequence length="207" mass="24312">MGAFNLTIEVRFIGALANSWPARALATSSVQYSNARGREKESYKKVESRREKETVGRTGRRHCRLRFYDPANIVHYCIVIFDRRLRADFNGAAGRRCDKVHLEGCNVLRGEAYIMNSEVEAAPEELVINVQRSQLGKSRHQYKRGILDKVKEKRGRPQKRWEDDIRQVAGVTWNRVVQDRHEWKRLEESFDDWQTDLQKIRKNQIPE</sequence>
<gene>
    <name evidence="1" type="ORF">EVAR_7796_1</name>
</gene>